<accession>A0A512MEZ5</accession>
<dbReference type="GO" id="GO:0006310">
    <property type="term" value="P:DNA recombination"/>
    <property type="evidence" value="ECO:0007669"/>
    <property type="project" value="UniProtKB-KW"/>
</dbReference>
<comment type="similarity">
    <text evidence="1">Belongs to the RecO family.</text>
</comment>
<evidence type="ECO:0000256" key="6">
    <source>
        <dbReference type="ARBA" id="ARBA00033409"/>
    </source>
</evidence>
<dbReference type="EMBL" id="BKAG01000045">
    <property type="protein sequence ID" value="GEP45288.1"/>
    <property type="molecule type" value="Genomic_DNA"/>
</dbReference>
<reference evidence="8 9" key="1">
    <citation type="submission" date="2019-07" db="EMBL/GenBank/DDBJ databases">
        <title>Whole genome shotgun sequence of Brevifollis gellanilyticus NBRC 108608.</title>
        <authorList>
            <person name="Hosoyama A."/>
            <person name="Uohara A."/>
            <person name="Ohji S."/>
            <person name="Ichikawa N."/>
        </authorList>
    </citation>
    <scope>NUCLEOTIDE SEQUENCE [LARGE SCALE GENOMIC DNA]</scope>
    <source>
        <strain evidence="8 9">NBRC 108608</strain>
    </source>
</reference>
<dbReference type="PANTHER" id="PTHR33991:SF1">
    <property type="entry name" value="DNA REPAIR PROTEIN RECO"/>
    <property type="match status" value="1"/>
</dbReference>
<evidence type="ECO:0000259" key="7">
    <source>
        <dbReference type="Pfam" id="PF11967"/>
    </source>
</evidence>
<dbReference type="Proteomes" id="UP000321577">
    <property type="component" value="Unassembled WGS sequence"/>
</dbReference>
<evidence type="ECO:0000256" key="4">
    <source>
        <dbReference type="ARBA" id="ARBA00023172"/>
    </source>
</evidence>
<dbReference type="InterPro" id="IPR012340">
    <property type="entry name" value="NA-bd_OB-fold"/>
</dbReference>
<dbReference type="InterPro" id="IPR037278">
    <property type="entry name" value="ARFGAP/RecO"/>
</dbReference>
<gene>
    <name evidence="8" type="ORF">BGE01nite_45790</name>
</gene>
<protein>
    <recommendedName>
        <fullName evidence="2">DNA repair protein RecO</fullName>
    </recommendedName>
    <alternativeName>
        <fullName evidence="6">Recombination protein O</fullName>
    </alternativeName>
</protein>
<keyword evidence="4" id="KW-0233">DNA recombination</keyword>
<comment type="caution">
    <text evidence="8">The sequence shown here is derived from an EMBL/GenBank/DDBJ whole genome shotgun (WGS) entry which is preliminary data.</text>
</comment>
<feature type="domain" description="DNA replication/recombination mediator RecO N-terminal" evidence="7">
    <location>
        <begin position="1"/>
        <end position="80"/>
    </location>
</feature>
<evidence type="ECO:0000256" key="2">
    <source>
        <dbReference type="ARBA" id="ARBA00021310"/>
    </source>
</evidence>
<keyword evidence="5" id="KW-0234">DNA repair</keyword>
<dbReference type="PANTHER" id="PTHR33991">
    <property type="entry name" value="DNA REPAIR PROTEIN RECO"/>
    <property type="match status" value="1"/>
</dbReference>
<name>A0A512MEZ5_9BACT</name>
<keyword evidence="9" id="KW-1185">Reference proteome</keyword>
<dbReference type="InterPro" id="IPR003717">
    <property type="entry name" value="RecO"/>
</dbReference>
<dbReference type="GO" id="GO:0006302">
    <property type="term" value="P:double-strand break repair"/>
    <property type="evidence" value="ECO:0007669"/>
    <property type="project" value="TreeGrafter"/>
</dbReference>
<dbReference type="Pfam" id="PF11967">
    <property type="entry name" value="RecO_N"/>
    <property type="match status" value="1"/>
</dbReference>
<dbReference type="Gene3D" id="1.20.1440.120">
    <property type="entry name" value="Recombination protein O, C-terminal domain"/>
    <property type="match status" value="1"/>
</dbReference>
<sequence length="201" mass="22148">MHVEKTEAILINRIRYSETTLIVSWCSAEQGLFKTIAKGALRPKSPFSGLLDLFVSAEISYTHAKVGDLHTLSDAHWTNPRLGLRQSYGRVLAATYLVKLVELVAEPHAPLPEIHALLVKALDYLCDHDPSAALIERFELRLAEDLGLVGEGGAARGASAHAIEDNFHKRLPVQRRQVLDWISSRKGQSRPAGPETGPSEE</sequence>
<evidence type="ECO:0000256" key="3">
    <source>
        <dbReference type="ARBA" id="ARBA00022763"/>
    </source>
</evidence>
<evidence type="ECO:0000313" key="8">
    <source>
        <dbReference type="EMBL" id="GEP45288.1"/>
    </source>
</evidence>
<proteinExistence type="inferred from homology"/>
<dbReference type="GO" id="GO:0043590">
    <property type="term" value="C:bacterial nucleoid"/>
    <property type="evidence" value="ECO:0007669"/>
    <property type="project" value="TreeGrafter"/>
</dbReference>
<keyword evidence="3" id="KW-0227">DNA damage</keyword>
<dbReference type="NCBIfam" id="TIGR00613">
    <property type="entry name" value="reco"/>
    <property type="match status" value="1"/>
</dbReference>
<evidence type="ECO:0000256" key="5">
    <source>
        <dbReference type="ARBA" id="ARBA00023204"/>
    </source>
</evidence>
<evidence type="ECO:0000256" key="1">
    <source>
        <dbReference type="ARBA" id="ARBA00007452"/>
    </source>
</evidence>
<evidence type="ECO:0000313" key="9">
    <source>
        <dbReference type="Proteomes" id="UP000321577"/>
    </source>
</evidence>
<dbReference type="AlphaFoldDB" id="A0A512MEZ5"/>
<organism evidence="8 9">
    <name type="scientific">Brevifollis gellanilyticus</name>
    <dbReference type="NCBI Taxonomy" id="748831"/>
    <lineage>
        <taxon>Bacteria</taxon>
        <taxon>Pseudomonadati</taxon>
        <taxon>Verrucomicrobiota</taxon>
        <taxon>Verrucomicrobiia</taxon>
        <taxon>Verrucomicrobiales</taxon>
        <taxon>Verrucomicrobiaceae</taxon>
    </lineage>
</organism>
<dbReference type="InterPro" id="IPR042242">
    <property type="entry name" value="RecO_C"/>
</dbReference>
<dbReference type="Gene3D" id="2.40.50.140">
    <property type="entry name" value="Nucleic acid-binding proteins"/>
    <property type="match status" value="1"/>
</dbReference>
<dbReference type="SUPFAM" id="SSF50249">
    <property type="entry name" value="Nucleic acid-binding proteins"/>
    <property type="match status" value="1"/>
</dbReference>
<dbReference type="InterPro" id="IPR022572">
    <property type="entry name" value="DNA_rep/recomb_RecO_N"/>
</dbReference>
<dbReference type="Pfam" id="PF02565">
    <property type="entry name" value="RecO_C"/>
    <property type="match status" value="1"/>
</dbReference>
<dbReference type="SUPFAM" id="SSF57863">
    <property type="entry name" value="ArfGap/RecO-like zinc finger"/>
    <property type="match status" value="1"/>
</dbReference>